<dbReference type="AlphaFoldDB" id="A0A167K1R8"/>
<feature type="region of interest" description="Disordered" evidence="2">
    <location>
        <begin position="127"/>
        <end position="431"/>
    </location>
</feature>
<dbReference type="GO" id="GO:0003723">
    <property type="term" value="F:RNA binding"/>
    <property type="evidence" value="ECO:0007669"/>
    <property type="project" value="TreeGrafter"/>
</dbReference>
<dbReference type="EMBL" id="KV417296">
    <property type="protein sequence ID" value="KZO94166.1"/>
    <property type="molecule type" value="Genomic_DNA"/>
</dbReference>
<evidence type="ECO:0000259" key="3">
    <source>
        <dbReference type="PROSITE" id="PS51025"/>
    </source>
</evidence>
<feature type="compositionally biased region" description="Basic and acidic residues" evidence="2">
    <location>
        <begin position="296"/>
        <end position="311"/>
    </location>
</feature>
<dbReference type="InterPro" id="IPR002483">
    <property type="entry name" value="PWI_dom"/>
</dbReference>
<feature type="domain" description="PWI" evidence="3">
    <location>
        <begin position="27"/>
        <end position="119"/>
    </location>
</feature>
<dbReference type="PANTHER" id="PTHR23148:SF0">
    <property type="entry name" value="SERINE_ARGININE REPETITIVE MATRIX PROTEIN 1"/>
    <property type="match status" value="1"/>
</dbReference>
<evidence type="ECO:0000256" key="1">
    <source>
        <dbReference type="ARBA" id="ARBA00022664"/>
    </source>
</evidence>
<feature type="compositionally biased region" description="Basic residues" evidence="2">
    <location>
        <begin position="268"/>
        <end position="283"/>
    </location>
</feature>
<name>A0A167K1R8_CALVF</name>
<accession>A0A167K1R8</accession>
<dbReference type="SMART" id="SM00311">
    <property type="entry name" value="PWI"/>
    <property type="match status" value="1"/>
</dbReference>
<organism evidence="4 5">
    <name type="scientific">Calocera viscosa (strain TUFC12733)</name>
    <dbReference type="NCBI Taxonomy" id="1330018"/>
    <lineage>
        <taxon>Eukaryota</taxon>
        <taxon>Fungi</taxon>
        <taxon>Dikarya</taxon>
        <taxon>Basidiomycota</taxon>
        <taxon>Agaricomycotina</taxon>
        <taxon>Dacrymycetes</taxon>
        <taxon>Dacrymycetales</taxon>
        <taxon>Dacrymycetaceae</taxon>
        <taxon>Calocera</taxon>
    </lineage>
</organism>
<dbReference type="Pfam" id="PF01480">
    <property type="entry name" value="PWI"/>
    <property type="match status" value="1"/>
</dbReference>
<dbReference type="Gene3D" id="1.20.1390.10">
    <property type="entry name" value="PWI domain"/>
    <property type="match status" value="1"/>
</dbReference>
<dbReference type="STRING" id="1330018.A0A167K1R8"/>
<proteinExistence type="predicted"/>
<dbReference type="GO" id="GO:0005681">
    <property type="term" value="C:spliceosomal complex"/>
    <property type="evidence" value="ECO:0007669"/>
    <property type="project" value="TreeGrafter"/>
</dbReference>
<dbReference type="SUPFAM" id="SSF101233">
    <property type="entry name" value="PWI domain"/>
    <property type="match status" value="1"/>
</dbReference>
<dbReference type="Proteomes" id="UP000076738">
    <property type="component" value="Unassembled WGS sequence"/>
</dbReference>
<dbReference type="GO" id="GO:0048024">
    <property type="term" value="P:regulation of mRNA splicing, via spliceosome"/>
    <property type="evidence" value="ECO:0007669"/>
    <property type="project" value="TreeGrafter"/>
</dbReference>
<feature type="compositionally biased region" description="Gly residues" evidence="2">
    <location>
        <begin position="166"/>
        <end position="195"/>
    </location>
</feature>
<evidence type="ECO:0000256" key="2">
    <source>
        <dbReference type="SAM" id="MobiDB-lite"/>
    </source>
</evidence>
<keyword evidence="1" id="KW-0507">mRNA processing</keyword>
<reference evidence="4 5" key="1">
    <citation type="journal article" date="2016" name="Mol. Biol. Evol.">
        <title>Comparative Genomics of Early-Diverging Mushroom-Forming Fungi Provides Insights into the Origins of Lignocellulose Decay Capabilities.</title>
        <authorList>
            <person name="Nagy L.G."/>
            <person name="Riley R."/>
            <person name="Tritt A."/>
            <person name="Adam C."/>
            <person name="Daum C."/>
            <person name="Floudas D."/>
            <person name="Sun H."/>
            <person name="Yadav J.S."/>
            <person name="Pangilinan J."/>
            <person name="Larsson K.H."/>
            <person name="Matsuura K."/>
            <person name="Barry K."/>
            <person name="Labutti K."/>
            <person name="Kuo R."/>
            <person name="Ohm R.A."/>
            <person name="Bhattacharya S.S."/>
            <person name="Shirouzu T."/>
            <person name="Yoshinaga Y."/>
            <person name="Martin F.M."/>
            <person name="Grigoriev I.V."/>
            <person name="Hibbett D.S."/>
        </authorList>
    </citation>
    <scope>NUCLEOTIDE SEQUENCE [LARGE SCALE GENOMIC DNA]</scope>
    <source>
        <strain evidence="4 5">TUFC12733</strain>
    </source>
</reference>
<dbReference type="PROSITE" id="PS51025">
    <property type="entry name" value="PWI"/>
    <property type="match status" value="1"/>
</dbReference>
<feature type="compositionally biased region" description="Basic and acidic residues" evidence="2">
    <location>
        <begin position="370"/>
        <end position="382"/>
    </location>
</feature>
<feature type="compositionally biased region" description="Basic and acidic residues" evidence="2">
    <location>
        <begin position="403"/>
        <end position="412"/>
    </location>
</feature>
<dbReference type="InterPro" id="IPR052225">
    <property type="entry name" value="Ser/Arg_repetitive_matrix"/>
</dbReference>
<sequence length="452" mass="50854">MDSTFFKGTSTEQDRRFSDKELRLLRTLKFPPEFEQKVDLKKVNMAVMRPWITNKVIEFLGFEDEVVVEYAMGLLEDPNASTVDPRKMQINLTGFLESKTADFIAQESIGGIPAEFLEAKKAELRERQLTDSRTMGEVDRRASEAQRGAPRLDEFRGDGRGRGRGRGGFGGRGDFGGRGGFGGGRDDFGGGGRGAQGERDSGWGARARGRGGYGGQSDRPRFDDRDGGRDRSPPPYRRRRSPDDRDRPPAPRRSSPPRRRSPTESPPPRKRRSPSITPPRRRRSPSETPPRRSRRDRSDSRSPDRGRDRSPPRRRRSPSHDSDSDASRSPTPDRRRRPSPPRRSGRDRTPPHSAGKRDGRGRVSRSPSPDGRKRSSRRQDNHDSDDEREVKRPRRDGPSVSPVEKKRGEAKKNGTAAVLSHSDPAKAESELKEKLLRQKVVKSRKSVQSSST</sequence>
<dbReference type="OrthoDB" id="163257at2759"/>
<protein>
    <recommendedName>
        <fullName evidence="3">PWI domain-containing protein</fullName>
    </recommendedName>
</protein>
<gene>
    <name evidence="4" type="ORF">CALVIDRAFT_546370</name>
</gene>
<dbReference type="PANTHER" id="PTHR23148">
    <property type="entry name" value="SERINE/ARGININE REGULATED NUCLEAR MATRIX PROTEIN"/>
    <property type="match status" value="1"/>
</dbReference>
<keyword evidence="5" id="KW-1185">Reference proteome</keyword>
<feature type="compositionally biased region" description="Basic and acidic residues" evidence="2">
    <location>
        <begin position="344"/>
        <end position="361"/>
    </location>
</feature>
<dbReference type="InterPro" id="IPR036483">
    <property type="entry name" value="PWI_dom_sf"/>
</dbReference>
<evidence type="ECO:0000313" key="4">
    <source>
        <dbReference type="EMBL" id="KZO94166.1"/>
    </source>
</evidence>
<feature type="compositionally biased region" description="Basic and acidic residues" evidence="2">
    <location>
        <begin position="127"/>
        <end position="161"/>
    </location>
</feature>
<feature type="compositionally biased region" description="Basic and acidic residues" evidence="2">
    <location>
        <begin position="218"/>
        <end position="232"/>
    </location>
</feature>
<evidence type="ECO:0000313" key="5">
    <source>
        <dbReference type="Proteomes" id="UP000076738"/>
    </source>
</evidence>
<feature type="compositionally biased region" description="Basic residues" evidence="2">
    <location>
        <begin position="334"/>
        <end position="343"/>
    </location>
</feature>
<dbReference type="GO" id="GO:0006397">
    <property type="term" value="P:mRNA processing"/>
    <property type="evidence" value="ECO:0007669"/>
    <property type="project" value="UniProtKB-KW"/>
</dbReference>